<keyword evidence="11" id="KW-1185">Reference proteome</keyword>
<keyword evidence="3" id="KW-1003">Cell membrane</keyword>
<evidence type="ECO:0000256" key="8">
    <source>
        <dbReference type="SAM" id="Phobius"/>
    </source>
</evidence>
<evidence type="ECO:0000256" key="5">
    <source>
        <dbReference type="ARBA" id="ARBA00022989"/>
    </source>
</evidence>
<comment type="caution">
    <text evidence="10">The sequence shown here is derived from an EMBL/GenBank/DDBJ whole genome shotgun (WGS) entry which is preliminary data.</text>
</comment>
<organism evidence="10 11">
    <name type="scientific">Bacteriovorax antarcticus</name>
    <dbReference type="NCBI Taxonomy" id="3088717"/>
    <lineage>
        <taxon>Bacteria</taxon>
        <taxon>Pseudomonadati</taxon>
        <taxon>Bdellovibrionota</taxon>
        <taxon>Bacteriovoracia</taxon>
        <taxon>Bacteriovoracales</taxon>
        <taxon>Bacteriovoracaceae</taxon>
        <taxon>Bacteriovorax</taxon>
    </lineage>
</organism>
<protein>
    <recommendedName>
        <fullName evidence="9">Heme-copper oxidase subunit III family profile domain-containing protein</fullName>
    </recommendedName>
</protein>
<evidence type="ECO:0000313" key="10">
    <source>
        <dbReference type="EMBL" id="MEA9354571.1"/>
    </source>
</evidence>
<dbReference type="Proteomes" id="UP001302274">
    <property type="component" value="Unassembled WGS sequence"/>
</dbReference>
<feature type="transmembrane region" description="Helical" evidence="8">
    <location>
        <begin position="21"/>
        <end position="42"/>
    </location>
</feature>
<keyword evidence="6 8" id="KW-0472">Membrane</keyword>
<dbReference type="InterPro" id="IPR035973">
    <property type="entry name" value="Cyt_c_oxidase_su3-like_sf"/>
</dbReference>
<evidence type="ECO:0000256" key="6">
    <source>
        <dbReference type="ARBA" id="ARBA00023136"/>
    </source>
</evidence>
<feature type="transmembrane region" description="Helical" evidence="8">
    <location>
        <begin position="94"/>
        <end position="113"/>
    </location>
</feature>
<dbReference type="PROSITE" id="PS50253">
    <property type="entry name" value="COX3"/>
    <property type="match status" value="1"/>
</dbReference>
<evidence type="ECO:0000256" key="7">
    <source>
        <dbReference type="RuleBase" id="RU003376"/>
    </source>
</evidence>
<keyword evidence="4 7" id="KW-0812">Transmembrane</keyword>
<dbReference type="SUPFAM" id="SSF81452">
    <property type="entry name" value="Cytochrome c oxidase subunit III-like"/>
    <property type="match status" value="1"/>
</dbReference>
<dbReference type="PANTHER" id="PTHR11403:SF2">
    <property type="entry name" value="CYTOCHROME BO(3) UBIQUINOL OXIDASE SUBUNIT 3"/>
    <property type="match status" value="1"/>
</dbReference>
<evidence type="ECO:0000256" key="1">
    <source>
        <dbReference type="ARBA" id="ARBA00004651"/>
    </source>
</evidence>
<comment type="similarity">
    <text evidence="2 7">Belongs to the cytochrome c oxidase subunit 3 family.</text>
</comment>
<comment type="subcellular location">
    <subcellularLocation>
        <location evidence="1 7">Cell membrane</location>
        <topology evidence="1 7">Multi-pass membrane protein</topology>
    </subcellularLocation>
</comment>
<evidence type="ECO:0000256" key="2">
    <source>
        <dbReference type="ARBA" id="ARBA00010581"/>
    </source>
</evidence>
<feature type="transmembrane region" description="Helical" evidence="8">
    <location>
        <begin position="133"/>
        <end position="155"/>
    </location>
</feature>
<reference evidence="10 11" key="1">
    <citation type="submission" date="2023-11" db="EMBL/GenBank/DDBJ databases">
        <title>A Novel Polar Bacteriovorax (B. antarcticus) Isolated from the Biocrust in Antarctica.</title>
        <authorList>
            <person name="Mun W."/>
            <person name="Choi S.Y."/>
            <person name="Mitchell R.J."/>
        </authorList>
    </citation>
    <scope>NUCLEOTIDE SEQUENCE [LARGE SCALE GENOMIC DNA]</scope>
    <source>
        <strain evidence="10 11">PP10</strain>
    </source>
</reference>
<proteinExistence type="inferred from homology"/>
<feature type="transmembrane region" description="Helical" evidence="8">
    <location>
        <begin position="62"/>
        <end position="82"/>
    </location>
</feature>
<dbReference type="InterPro" id="IPR024791">
    <property type="entry name" value="Cyt_c/ubiquinol_Oxase_su3"/>
</dbReference>
<feature type="transmembrane region" description="Helical" evidence="8">
    <location>
        <begin position="175"/>
        <end position="192"/>
    </location>
</feature>
<accession>A0ABU5VNK6</accession>
<dbReference type="PANTHER" id="PTHR11403">
    <property type="entry name" value="CYTOCHROME C OXIDASE SUBUNIT III"/>
    <property type="match status" value="1"/>
</dbReference>
<dbReference type="EMBL" id="JAYGJQ010000001">
    <property type="protein sequence ID" value="MEA9354571.1"/>
    <property type="molecule type" value="Genomic_DNA"/>
</dbReference>
<dbReference type="Gene3D" id="1.20.120.80">
    <property type="entry name" value="Cytochrome c oxidase, subunit III, four-helix bundle"/>
    <property type="match status" value="1"/>
</dbReference>
<dbReference type="InterPro" id="IPR000298">
    <property type="entry name" value="Cyt_c_oxidase-like_su3"/>
</dbReference>
<sequence>MALAEARNAMKANEGDKIIGSVAMSVTLVSFGMLFLTLMMAFALYRFTQPVWPPAGMSKPSLLIPGISTFLIALSSYIFIMFEKNIEKGIVDKRNLLFVLILGTGFMISQFIFWNQLKSHGIYASSGIFPSIIYSFTWIHAAHIVAGLGLLMWLYGSLSSPDKMTAVKASNIGKFWHFLGIVWLIMFVTIFVL</sequence>
<keyword evidence="5 8" id="KW-1133">Transmembrane helix</keyword>
<feature type="domain" description="Heme-copper oxidase subunit III family profile" evidence="9">
    <location>
        <begin position="22"/>
        <end position="193"/>
    </location>
</feature>
<dbReference type="RefSeq" id="WP_323573989.1">
    <property type="nucleotide sequence ID" value="NZ_JAYGJQ010000001.1"/>
</dbReference>
<evidence type="ECO:0000256" key="4">
    <source>
        <dbReference type="ARBA" id="ARBA00022692"/>
    </source>
</evidence>
<dbReference type="InterPro" id="IPR013833">
    <property type="entry name" value="Cyt_c_oxidase_su3_a-hlx"/>
</dbReference>
<evidence type="ECO:0000259" key="9">
    <source>
        <dbReference type="PROSITE" id="PS50253"/>
    </source>
</evidence>
<gene>
    <name evidence="10" type="ORF">SHI21_00045</name>
</gene>
<name>A0ABU5VNK6_9BACT</name>
<evidence type="ECO:0000313" key="11">
    <source>
        <dbReference type="Proteomes" id="UP001302274"/>
    </source>
</evidence>
<evidence type="ECO:0000256" key="3">
    <source>
        <dbReference type="ARBA" id="ARBA00022475"/>
    </source>
</evidence>